<evidence type="ECO:0000313" key="8">
    <source>
        <dbReference type="EMBL" id="KAK4814159.1"/>
    </source>
</evidence>
<dbReference type="PROSITE" id="PS00518">
    <property type="entry name" value="ZF_RING_1"/>
    <property type="match status" value="2"/>
</dbReference>
<feature type="compositionally biased region" description="Low complexity" evidence="5">
    <location>
        <begin position="142"/>
        <end position="155"/>
    </location>
</feature>
<feature type="region of interest" description="Disordered" evidence="5">
    <location>
        <begin position="1"/>
        <end position="245"/>
    </location>
</feature>
<dbReference type="SUPFAM" id="SSF88697">
    <property type="entry name" value="PUA domain-like"/>
    <property type="match status" value="1"/>
</dbReference>
<keyword evidence="1" id="KW-0479">Metal-binding</keyword>
<dbReference type="InterPro" id="IPR046336">
    <property type="entry name" value="Lon_prtase_N_sf"/>
</dbReference>
<dbReference type="PANTHER" id="PTHR23327:SF50">
    <property type="entry name" value="LON PEPTIDASE N-TERMINAL DOMAIN AND RING FINGER PROTEIN 1"/>
    <property type="match status" value="1"/>
</dbReference>
<dbReference type="GO" id="GO:0008270">
    <property type="term" value="F:zinc ion binding"/>
    <property type="evidence" value="ECO:0007669"/>
    <property type="project" value="UniProtKB-KW"/>
</dbReference>
<dbReference type="InterPro" id="IPR001841">
    <property type="entry name" value="Znf_RING"/>
</dbReference>
<feature type="compositionally biased region" description="Basic residues" evidence="5">
    <location>
        <begin position="95"/>
        <end position="112"/>
    </location>
</feature>
<dbReference type="Gene3D" id="2.30.130.40">
    <property type="entry name" value="LON domain-like"/>
    <property type="match status" value="1"/>
</dbReference>
<dbReference type="SMART" id="SM00464">
    <property type="entry name" value="LON"/>
    <property type="match status" value="1"/>
</dbReference>
<dbReference type="InterPro" id="IPR013083">
    <property type="entry name" value="Znf_RING/FYVE/PHD"/>
</dbReference>
<feature type="domain" description="Lon N-terminal" evidence="7">
    <location>
        <begin position="627"/>
        <end position="835"/>
    </location>
</feature>
<dbReference type="SUPFAM" id="SSF48452">
    <property type="entry name" value="TPR-like"/>
    <property type="match status" value="1"/>
</dbReference>
<dbReference type="InterPro" id="IPR011990">
    <property type="entry name" value="TPR-like_helical_dom_sf"/>
</dbReference>
<dbReference type="Pfam" id="PF02190">
    <property type="entry name" value="LON_substr_bdg"/>
    <property type="match status" value="1"/>
</dbReference>
<dbReference type="CDD" id="cd16513">
    <property type="entry name" value="RING-HC_LONFs_rpt1"/>
    <property type="match status" value="1"/>
</dbReference>
<dbReference type="Gene3D" id="1.25.40.10">
    <property type="entry name" value="Tetratricopeptide repeat domain"/>
    <property type="match status" value="1"/>
</dbReference>
<evidence type="ECO:0000259" key="6">
    <source>
        <dbReference type="PROSITE" id="PS50089"/>
    </source>
</evidence>
<organism evidence="8 9">
    <name type="scientific">Mycteria americana</name>
    <name type="common">Wood stork</name>
    <dbReference type="NCBI Taxonomy" id="33587"/>
    <lineage>
        <taxon>Eukaryota</taxon>
        <taxon>Metazoa</taxon>
        <taxon>Chordata</taxon>
        <taxon>Craniata</taxon>
        <taxon>Vertebrata</taxon>
        <taxon>Euteleostomi</taxon>
        <taxon>Archelosauria</taxon>
        <taxon>Archosauria</taxon>
        <taxon>Dinosauria</taxon>
        <taxon>Saurischia</taxon>
        <taxon>Theropoda</taxon>
        <taxon>Coelurosauria</taxon>
        <taxon>Aves</taxon>
        <taxon>Neognathae</taxon>
        <taxon>Neoaves</taxon>
        <taxon>Aequornithes</taxon>
        <taxon>Ciconiiformes</taxon>
        <taxon>Ciconiidae</taxon>
        <taxon>Mycteria</taxon>
    </lineage>
</organism>
<dbReference type="GO" id="GO:0061630">
    <property type="term" value="F:ubiquitin protein ligase activity"/>
    <property type="evidence" value="ECO:0007669"/>
    <property type="project" value="TreeGrafter"/>
</dbReference>
<name>A0AAN7RNS2_MYCAM</name>
<accession>A0AAN7RNS2</accession>
<evidence type="ECO:0000256" key="5">
    <source>
        <dbReference type="SAM" id="MobiDB-lite"/>
    </source>
</evidence>
<evidence type="ECO:0000256" key="3">
    <source>
        <dbReference type="ARBA" id="ARBA00022833"/>
    </source>
</evidence>
<dbReference type="InterPro" id="IPR019734">
    <property type="entry name" value="TPR_rpt"/>
</dbReference>
<dbReference type="PANTHER" id="PTHR23327">
    <property type="entry name" value="RING FINGER PROTEIN 127"/>
    <property type="match status" value="1"/>
</dbReference>
<dbReference type="SMART" id="SM00028">
    <property type="entry name" value="TPR"/>
    <property type="match status" value="2"/>
</dbReference>
<dbReference type="SMART" id="SM00184">
    <property type="entry name" value="RING"/>
    <property type="match status" value="2"/>
</dbReference>
<evidence type="ECO:0000256" key="4">
    <source>
        <dbReference type="PROSITE-ProRule" id="PRU00175"/>
    </source>
</evidence>
<dbReference type="InterPro" id="IPR003111">
    <property type="entry name" value="Lon_prtase_N"/>
</dbReference>
<dbReference type="PROSITE" id="PS50089">
    <property type="entry name" value="ZF_RING_2"/>
    <property type="match status" value="2"/>
</dbReference>
<dbReference type="CDD" id="cd16514">
    <property type="entry name" value="RING-HC_LONFs_rpt2"/>
    <property type="match status" value="1"/>
</dbReference>
<protein>
    <recommendedName>
        <fullName evidence="10">LON peptidase N-terminal domain and RING finger protein 1</fullName>
    </recommendedName>
</protein>
<dbReference type="PROSITE" id="PS51787">
    <property type="entry name" value="LON_N"/>
    <property type="match status" value="1"/>
</dbReference>
<keyword evidence="3" id="KW-0862">Zinc</keyword>
<evidence type="ECO:0000259" key="7">
    <source>
        <dbReference type="PROSITE" id="PS51787"/>
    </source>
</evidence>
<dbReference type="InterPro" id="IPR015947">
    <property type="entry name" value="PUA-like_sf"/>
</dbReference>
<feature type="compositionally biased region" description="Gly residues" evidence="5">
    <location>
        <begin position="117"/>
        <end position="129"/>
    </location>
</feature>
<feature type="domain" description="RING-type" evidence="6">
    <location>
        <begin position="548"/>
        <end position="586"/>
    </location>
</feature>
<dbReference type="Proteomes" id="UP001333110">
    <property type="component" value="Unassembled WGS sequence"/>
</dbReference>
<dbReference type="AlphaFoldDB" id="A0AAN7RNS2"/>
<dbReference type="Gene3D" id="3.30.40.10">
    <property type="entry name" value="Zinc/RING finger domain, C3HC4 (zinc finger)"/>
    <property type="match status" value="2"/>
</dbReference>
<evidence type="ECO:0000256" key="2">
    <source>
        <dbReference type="ARBA" id="ARBA00022771"/>
    </source>
</evidence>
<dbReference type="InterPro" id="IPR017907">
    <property type="entry name" value="Znf_RING_CS"/>
</dbReference>
<keyword evidence="2 4" id="KW-0863">Zinc-finger</keyword>
<feature type="domain" description="RING-type" evidence="6">
    <location>
        <begin position="255"/>
        <end position="291"/>
    </location>
</feature>
<evidence type="ECO:0000256" key="1">
    <source>
        <dbReference type="ARBA" id="ARBA00022723"/>
    </source>
</evidence>
<keyword evidence="9" id="KW-1185">Reference proteome</keyword>
<evidence type="ECO:0000313" key="9">
    <source>
        <dbReference type="Proteomes" id="UP001333110"/>
    </source>
</evidence>
<feature type="region of interest" description="Disordered" evidence="5">
    <location>
        <begin position="437"/>
        <end position="516"/>
    </location>
</feature>
<feature type="compositionally biased region" description="Polar residues" evidence="5">
    <location>
        <begin position="15"/>
        <end position="29"/>
    </location>
</feature>
<dbReference type="Pfam" id="PF13923">
    <property type="entry name" value="zf-C3HC4_2"/>
    <property type="match status" value="2"/>
</dbReference>
<gene>
    <name evidence="8" type="ORF">QYF61_009977</name>
</gene>
<dbReference type="EMBL" id="JAUNZN010000011">
    <property type="protein sequence ID" value="KAK4814159.1"/>
    <property type="molecule type" value="Genomic_DNA"/>
</dbReference>
<sequence length="853" mass="93222">MAPKCPGPTLGHPKTSPNTLRPGPTSVSQIPPGDPAPQLVRRVLQHPPHGFALDRPDLYPALLRSPPTPPRPGSGESAPEPPNTPGALLSSPRPTPRRGARPRARRYRRRRYETRPGRGGAAQRGGGGSQWRPRQLRRRRPPAGSARGGLAPAGRDAPCREPPRSAGPGGAGREPQGAWAEPDGAERSGAGQCASGTRRRPGCAGTAGPRDSSRSPPATAAMSRGPPSPSSSSRGGSPARQPLGPGSGGLDMLRCPSCLLLLWEPVTVSCGHSFCKPCLRGAVPSRCPLCQERLKLLGVGAARCNVVLCGLLEKCVERESRLAWLAARVRDRLTRGDLREALRMAQKGVELAPDASSLRLCRAEVFVALGQHPQALEDLDAVCRAEPGDHEGFFRKGKVLLEMGQRAEALLAWEHCLMLSPNFHPARREMEKILTREDASQPHAAAARPGDGHQGLTGPQVDGGSPAFPSSSARAQDQEGESVDGRGDVASEHGQGTATLSELGRWQEPETSAEGQGWQLVDNEEETAAAKCTQTCLGELLSVSDLECSLCMRMFFEPVTTPCGHTFCKECLERCLDHRPNCPLCKQSLREYLKAGSYSPTVLLQDIMLATFPAQLAERRELHRAEMAELSNLTKNIPIFVCTMSFPGIACPLHVFEPRYRLMIRRCQETGTRRFGMCIYEHGKSFADYGCMLEIRQIELLADGRSLVDTIGRRRFRVLRRGHRDGYNTADIEYLEDKKVAGEELQELQCLHESTYRLAQRFCEHGDLASRHILMQHGPLPEKEEDIQASADGPTWCWWLISILPLDPSYQLNLFSTTSLRARLTQLQRILAALLQQPPAGHPLPERSPRGRV</sequence>
<dbReference type="GO" id="GO:0005737">
    <property type="term" value="C:cytoplasm"/>
    <property type="evidence" value="ECO:0007669"/>
    <property type="project" value="UniProtKB-ARBA"/>
</dbReference>
<reference evidence="8 9" key="1">
    <citation type="journal article" date="2023" name="J. Hered.">
        <title>Chromosome-level genome of the wood stork (Mycteria americana) provides insight into avian chromosome evolution.</title>
        <authorList>
            <person name="Flamio R. Jr."/>
            <person name="Ramstad K.M."/>
        </authorList>
    </citation>
    <scope>NUCLEOTIDE SEQUENCE [LARGE SCALE GENOMIC DNA]</scope>
    <source>
        <strain evidence="8">JAX WOST 10</strain>
    </source>
</reference>
<proteinExistence type="predicted"/>
<comment type="caution">
    <text evidence="8">The sequence shown here is derived from an EMBL/GenBank/DDBJ whole genome shotgun (WGS) entry which is preliminary data.</text>
</comment>
<evidence type="ECO:0008006" key="10">
    <source>
        <dbReference type="Google" id="ProtNLM"/>
    </source>
</evidence>
<dbReference type="SUPFAM" id="SSF57850">
    <property type="entry name" value="RING/U-box"/>
    <property type="match status" value="2"/>
</dbReference>